<feature type="signal peptide" evidence="9">
    <location>
        <begin position="1"/>
        <end position="19"/>
    </location>
</feature>
<evidence type="ECO:0000256" key="6">
    <source>
        <dbReference type="ARBA" id="ARBA00022833"/>
    </source>
</evidence>
<feature type="chain" id="PRO_5034046866" description="Peptidase M43 pregnancy-associated plasma-A domain-containing protein" evidence="9">
    <location>
        <begin position="20"/>
        <end position="307"/>
    </location>
</feature>
<keyword evidence="2" id="KW-0645">Protease</keyword>
<dbReference type="InterPro" id="IPR008754">
    <property type="entry name" value="Peptidase_M43"/>
</dbReference>
<protein>
    <recommendedName>
        <fullName evidence="10">Peptidase M43 pregnancy-associated plasma-A domain-containing protein</fullName>
    </recommendedName>
</protein>
<evidence type="ECO:0000313" key="11">
    <source>
        <dbReference type="EMBL" id="CAE6522573.1"/>
    </source>
</evidence>
<dbReference type="GO" id="GO:0046872">
    <property type="term" value="F:metal ion binding"/>
    <property type="evidence" value="ECO:0007669"/>
    <property type="project" value="UniProtKB-KW"/>
</dbReference>
<dbReference type="Pfam" id="PF05572">
    <property type="entry name" value="Peptidase_M43"/>
    <property type="match status" value="1"/>
</dbReference>
<dbReference type="EMBL" id="CAJMWZ010006463">
    <property type="protein sequence ID" value="CAE6522573.1"/>
    <property type="molecule type" value="Genomic_DNA"/>
</dbReference>
<organism evidence="11 12">
    <name type="scientific">Rhizoctonia solani</name>
    <dbReference type="NCBI Taxonomy" id="456999"/>
    <lineage>
        <taxon>Eukaryota</taxon>
        <taxon>Fungi</taxon>
        <taxon>Dikarya</taxon>
        <taxon>Basidiomycota</taxon>
        <taxon>Agaricomycotina</taxon>
        <taxon>Agaricomycetes</taxon>
        <taxon>Cantharellales</taxon>
        <taxon>Ceratobasidiaceae</taxon>
        <taxon>Rhizoctonia</taxon>
    </lineage>
</organism>
<keyword evidence="3" id="KW-0479">Metal-binding</keyword>
<comment type="similarity">
    <text evidence="1">Belongs to the peptidase M43B family.</text>
</comment>
<evidence type="ECO:0000256" key="5">
    <source>
        <dbReference type="ARBA" id="ARBA00022801"/>
    </source>
</evidence>
<dbReference type="AlphaFoldDB" id="A0A8H3DEU8"/>
<sequence length="307" mass="33278">MRLPRLFLLIGLSSTSALAARLIARDDPVSRACGTELDQASVNAAESNFAARRASGSPLITCYETVNVYWHVIRANNTLAEGDLPQSQIEASIKATNSHYAGLGLKLKLTSVDRTTNATWFKFVAPGLPTNTAMKKLLRKGGAADLNIYSVGFQGGPGKGLLGYATLPFGYESDPKNDGVVIQWSTVPGGSNINYHQGKTLTHELGHWLGLYHTFQGDSCSGDGDFVDDTPPESTPTFGCPNKKDTCPGGGPDPIHNYMDYSYDICMNQFTPGQFARIKEQVKQYRGIKMGLSGMFTAFILYPTHIP</sequence>
<dbReference type="SUPFAM" id="SSF55486">
    <property type="entry name" value="Metalloproteases ('zincins'), catalytic domain"/>
    <property type="match status" value="1"/>
</dbReference>
<feature type="domain" description="Peptidase M43 pregnancy-associated plasma-A" evidence="10">
    <location>
        <begin position="195"/>
        <end position="282"/>
    </location>
</feature>
<dbReference type="Proteomes" id="UP000663850">
    <property type="component" value="Unassembled WGS sequence"/>
</dbReference>
<dbReference type="GO" id="GO:0006508">
    <property type="term" value="P:proteolysis"/>
    <property type="evidence" value="ECO:0007669"/>
    <property type="project" value="UniProtKB-KW"/>
</dbReference>
<dbReference type="Gene3D" id="3.40.390.10">
    <property type="entry name" value="Collagenase (Catalytic Domain)"/>
    <property type="match status" value="1"/>
</dbReference>
<dbReference type="CDD" id="cd04275">
    <property type="entry name" value="ZnMc_pappalysin_like"/>
    <property type="match status" value="1"/>
</dbReference>
<evidence type="ECO:0000259" key="10">
    <source>
        <dbReference type="Pfam" id="PF05572"/>
    </source>
</evidence>
<evidence type="ECO:0000256" key="8">
    <source>
        <dbReference type="ARBA" id="ARBA00023157"/>
    </source>
</evidence>
<accession>A0A8H3DEU8</accession>
<proteinExistence type="inferred from homology"/>
<keyword evidence="5" id="KW-0378">Hydrolase</keyword>
<dbReference type="PANTHER" id="PTHR47466">
    <property type="match status" value="1"/>
</dbReference>
<keyword evidence="6" id="KW-0862">Zinc</keyword>
<evidence type="ECO:0000256" key="3">
    <source>
        <dbReference type="ARBA" id="ARBA00022723"/>
    </source>
</evidence>
<dbReference type="PANTHER" id="PTHR47466:SF1">
    <property type="entry name" value="METALLOPROTEASE MEP1 (AFU_ORTHOLOGUE AFUA_1G07730)-RELATED"/>
    <property type="match status" value="1"/>
</dbReference>
<evidence type="ECO:0000313" key="12">
    <source>
        <dbReference type="Proteomes" id="UP000663850"/>
    </source>
</evidence>
<gene>
    <name evidence="11" type="ORF">RDB_LOCUS120308</name>
</gene>
<evidence type="ECO:0000256" key="1">
    <source>
        <dbReference type="ARBA" id="ARBA00008721"/>
    </source>
</evidence>
<name>A0A8H3DEU8_9AGAM</name>
<evidence type="ECO:0000256" key="7">
    <source>
        <dbReference type="ARBA" id="ARBA00023049"/>
    </source>
</evidence>
<keyword evidence="4 9" id="KW-0732">Signal</keyword>
<reference evidence="11" key="1">
    <citation type="submission" date="2021-01" db="EMBL/GenBank/DDBJ databases">
        <authorList>
            <person name="Kaushik A."/>
        </authorList>
    </citation>
    <scope>NUCLEOTIDE SEQUENCE</scope>
    <source>
        <strain evidence="11">Type strain: AG8-Rh-89/</strain>
    </source>
</reference>
<dbReference type="InterPro" id="IPR024079">
    <property type="entry name" value="MetalloPept_cat_dom_sf"/>
</dbReference>
<evidence type="ECO:0000256" key="4">
    <source>
        <dbReference type="ARBA" id="ARBA00022729"/>
    </source>
</evidence>
<evidence type="ECO:0000256" key="9">
    <source>
        <dbReference type="SAM" id="SignalP"/>
    </source>
</evidence>
<keyword evidence="8" id="KW-1015">Disulfide bond</keyword>
<keyword evidence="7" id="KW-0482">Metalloprotease</keyword>
<evidence type="ECO:0000256" key="2">
    <source>
        <dbReference type="ARBA" id="ARBA00022670"/>
    </source>
</evidence>
<comment type="caution">
    <text evidence="11">The sequence shown here is derived from an EMBL/GenBank/DDBJ whole genome shotgun (WGS) entry which is preliminary data.</text>
</comment>
<dbReference type="GO" id="GO:0008237">
    <property type="term" value="F:metallopeptidase activity"/>
    <property type="evidence" value="ECO:0007669"/>
    <property type="project" value="UniProtKB-KW"/>
</dbReference>